<evidence type="ECO:0008006" key="3">
    <source>
        <dbReference type="Google" id="ProtNLM"/>
    </source>
</evidence>
<organism evidence="1 2">
    <name type="scientific">Rhizobium leguminosarum</name>
    <dbReference type="NCBI Taxonomy" id="384"/>
    <lineage>
        <taxon>Bacteria</taxon>
        <taxon>Pseudomonadati</taxon>
        <taxon>Pseudomonadota</taxon>
        <taxon>Alphaproteobacteria</taxon>
        <taxon>Hyphomicrobiales</taxon>
        <taxon>Rhizobiaceae</taxon>
        <taxon>Rhizobium/Agrobacterium group</taxon>
        <taxon>Rhizobium</taxon>
    </lineage>
</organism>
<reference evidence="1 2" key="1">
    <citation type="submission" date="2017-03" db="EMBL/GenBank/DDBJ databases">
        <authorList>
            <person name="Safronova V.I."/>
            <person name="Sazanova A.L."/>
            <person name="Chirak E.R."/>
        </authorList>
    </citation>
    <scope>NUCLEOTIDE SEQUENCE [LARGE SCALE GENOMIC DNA]</scope>
    <source>
        <strain evidence="1 2">Tri-43</strain>
    </source>
</reference>
<comment type="caution">
    <text evidence="1">The sequence shown here is derived from an EMBL/GenBank/DDBJ whole genome shotgun (WGS) entry which is preliminary data.</text>
</comment>
<gene>
    <name evidence="1" type="ORF">B5P46_11890</name>
</gene>
<sequence>MLKRRTIRVECIGDSFERGYTFGRFSDQVSVNDRLWQIASPSLAANLLMSTNNLPVRFRGGNQGFPISRLTDAGLPAALAAYCATWNMDARDWMLLEDAGDHIGNPDTYQAAVEAVIDAVAPVRCAVITAFDYPVGIGADPNYQWDRIIPGFGRSMNAAKIAAAASRGALLIDENAAMDAYRSTTLATDLLDPMQHIDGTIDGIHAGPWGTLKEVSVRLTALGLAGSVRSIEALTSIANVDFTRLQCGATVWNGTRAISYCSALFPAAEVP</sequence>
<protein>
    <recommendedName>
        <fullName evidence="3">SGNH/GDSL hydrolase family protein</fullName>
    </recommendedName>
</protein>
<name>A0A4Q1UEB5_RHILE</name>
<accession>A0A4Q1UEB5</accession>
<evidence type="ECO:0000313" key="2">
    <source>
        <dbReference type="Proteomes" id="UP000290767"/>
    </source>
</evidence>
<dbReference type="AlphaFoldDB" id="A0A4Q1UEB5"/>
<dbReference type="EMBL" id="MZMU01000003">
    <property type="protein sequence ID" value="RXT29375.1"/>
    <property type="molecule type" value="Genomic_DNA"/>
</dbReference>
<dbReference type="Proteomes" id="UP000290767">
    <property type="component" value="Unassembled WGS sequence"/>
</dbReference>
<dbReference type="RefSeq" id="WP_129418819.1">
    <property type="nucleotide sequence ID" value="NZ_MZMU01000003.1"/>
</dbReference>
<evidence type="ECO:0000313" key="1">
    <source>
        <dbReference type="EMBL" id="RXT29375.1"/>
    </source>
</evidence>
<proteinExistence type="predicted"/>